<proteinExistence type="predicted"/>
<dbReference type="EMBL" id="JABWUV010000010">
    <property type="protein sequence ID" value="KAF6324768.1"/>
    <property type="molecule type" value="Genomic_DNA"/>
</dbReference>
<comment type="caution">
    <text evidence="1">The sequence shown here is derived from an EMBL/GenBank/DDBJ whole genome shotgun (WGS) entry which is preliminary data.</text>
</comment>
<sequence length="152" mass="15867">MPVNQLSPHISGPIALPFGGLINMTFGDRELTVAIPSSSPLPAQDPFLFPNGLIRVLPSSAPRLQAWVPLLPAGSVLLRIPPELSPLTGSYATLGISALPEAGAGAEPRKQREKTRGHGISEICSFSSSPSQFGPMQGTPHCCSDTSLTPSC</sequence>
<protein>
    <submittedName>
        <fullName evidence="1">Uncharacterized protein</fullName>
    </submittedName>
</protein>
<dbReference type="AlphaFoldDB" id="A0A7J7VID5"/>
<keyword evidence="2" id="KW-1185">Reference proteome</keyword>
<evidence type="ECO:0000313" key="1">
    <source>
        <dbReference type="EMBL" id="KAF6324768.1"/>
    </source>
</evidence>
<name>A0A7J7VID5_MYOMY</name>
<reference evidence="1 2" key="1">
    <citation type="journal article" date="2020" name="Nature">
        <title>Six reference-quality genomes reveal evolution of bat adaptations.</title>
        <authorList>
            <person name="Jebb D."/>
            <person name="Huang Z."/>
            <person name="Pippel M."/>
            <person name="Hughes G.M."/>
            <person name="Lavrichenko K."/>
            <person name="Devanna P."/>
            <person name="Winkler S."/>
            <person name="Jermiin L.S."/>
            <person name="Skirmuntt E.C."/>
            <person name="Katzourakis A."/>
            <person name="Burkitt-Gray L."/>
            <person name="Ray D.A."/>
            <person name="Sullivan K.A.M."/>
            <person name="Roscito J.G."/>
            <person name="Kirilenko B.M."/>
            <person name="Davalos L.M."/>
            <person name="Corthals A.P."/>
            <person name="Power M.L."/>
            <person name="Jones G."/>
            <person name="Ransome R.D."/>
            <person name="Dechmann D.K.N."/>
            <person name="Locatelli A.G."/>
            <person name="Puechmaille S.J."/>
            <person name="Fedrigo O."/>
            <person name="Jarvis E.D."/>
            <person name="Hiller M."/>
            <person name="Vernes S.C."/>
            <person name="Myers E.W."/>
            <person name="Teeling E.C."/>
        </authorList>
    </citation>
    <scope>NUCLEOTIDE SEQUENCE [LARGE SCALE GENOMIC DNA]</scope>
    <source>
        <strain evidence="1">MMyoMyo1</strain>
        <tissue evidence="1">Flight muscle</tissue>
    </source>
</reference>
<evidence type="ECO:0000313" key="2">
    <source>
        <dbReference type="Proteomes" id="UP000527355"/>
    </source>
</evidence>
<organism evidence="1 2">
    <name type="scientific">Myotis myotis</name>
    <name type="common">Greater mouse-eared bat</name>
    <name type="synonym">Vespertilio myotis</name>
    <dbReference type="NCBI Taxonomy" id="51298"/>
    <lineage>
        <taxon>Eukaryota</taxon>
        <taxon>Metazoa</taxon>
        <taxon>Chordata</taxon>
        <taxon>Craniata</taxon>
        <taxon>Vertebrata</taxon>
        <taxon>Euteleostomi</taxon>
        <taxon>Mammalia</taxon>
        <taxon>Eutheria</taxon>
        <taxon>Laurasiatheria</taxon>
        <taxon>Chiroptera</taxon>
        <taxon>Yangochiroptera</taxon>
        <taxon>Vespertilionidae</taxon>
        <taxon>Myotis</taxon>
    </lineage>
</organism>
<gene>
    <name evidence="1" type="ORF">mMyoMyo1_008244</name>
</gene>
<dbReference type="Proteomes" id="UP000527355">
    <property type="component" value="Unassembled WGS sequence"/>
</dbReference>
<accession>A0A7J7VID5</accession>